<evidence type="ECO:0000313" key="3">
    <source>
        <dbReference type="Proteomes" id="UP001241988"/>
    </source>
</evidence>
<comment type="caution">
    <text evidence="2">The sequence shown here is derived from an EMBL/GenBank/DDBJ whole genome shotgun (WGS) entry which is preliminary data.</text>
</comment>
<name>A0ABU0GQI6_9BACL</name>
<dbReference type="EMBL" id="JAUSWB010000001">
    <property type="protein sequence ID" value="MDQ0427328.1"/>
    <property type="molecule type" value="Genomic_DNA"/>
</dbReference>
<dbReference type="RefSeq" id="WP_308785647.1">
    <property type="nucleotide sequence ID" value="NZ_JAUSWB010000001.1"/>
</dbReference>
<feature type="compositionally biased region" description="Basic and acidic residues" evidence="1">
    <location>
        <begin position="31"/>
        <end position="55"/>
    </location>
</feature>
<reference evidence="2 3" key="1">
    <citation type="submission" date="2023-07" db="EMBL/GenBank/DDBJ databases">
        <title>Genomic Encyclopedia of Type Strains, Phase IV (KMG-IV): sequencing the most valuable type-strain genomes for metagenomic binning, comparative biology and taxonomic classification.</title>
        <authorList>
            <person name="Goeker M."/>
        </authorList>
    </citation>
    <scope>NUCLEOTIDE SEQUENCE [LARGE SCALE GENOMIC DNA]</scope>
    <source>
        <strain evidence="2 3">DSM 16419</strain>
    </source>
</reference>
<feature type="compositionally biased region" description="Basic and acidic residues" evidence="1">
    <location>
        <begin position="1"/>
        <end position="12"/>
    </location>
</feature>
<evidence type="ECO:0000313" key="2">
    <source>
        <dbReference type="EMBL" id="MDQ0427328.1"/>
    </source>
</evidence>
<accession>A0ABU0GQI6</accession>
<sequence length="55" mass="6536">MNNDKKNDAKEEEHEEFTGSPEQQFPDFEAEGQRDQQKEQNEKEKLIEKQKPSDV</sequence>
<protein>
    <recommendedName>
        <fullName evidence="4">3-methyladenine DNA glycosylase</fullName>
    </recommendedName>
</protein>
<dbReference type="Proteomes" id="UP001241988">
    <property type="component" value="Unassembled WGS sequence"/>
</dbReference>
<feature type="region of interest" description="Disordered" evidence="1">
    <location>
        <begin position="1"/>
        <end position="55"/>
    </location>
</feature>
<proteinExistence type="predicted"/>
<keyword evidence="3" id="KW-1185">Reference proteome</keyword>
<evidence type="ECO:0000256" key="1">
    <source>
        <dbReference type="SAM" id="MobiDB-lite"/>
    </source>
</evidence>
<organism evidence="2 3">
    <name type="scientific">Planomicrobium stackebrandtii</name>
    <dbReference type="NCBI Taxonomy" id="253160"/>
    <lineage>
        <taxon>Bacteria</taxon>
        <taxon>Bacillati</taxon>
        <taxon>Bacillota</taxon>
        <taxon>Bacilli</taxon>
        <taxon>Bacillales</taxon>
        <taxon>Caryophanaceae</taxon>
        <taxon>Planomicrobium</taxon>
    </lineage>
</organism>
<gene>
    <name evidence="2" type="ORF">QOZ98_000153</name>
</gene>
<evidence type="ECO:0008006" key="4">
    <source>
        <dbReference type="Google" id="ProtNLM"/>
    </source>
</evidence>